<organism evidence="2 3">
    <name type="scientific">Peptococcus niger</name>
    <dbReference type="NCBI Taxonomy" id="2741"/>
    <lineage>
        <taxon>Bacteria</taxon>
        <taxon>Bacillati</taxon>
        <taxon>Bacillota</taxon>
        <taxon>Clostridia</taxon>
        <taxon>Eubacteriales</taxon>
        <taxon>Peptococcaceae</taxon>
        <taxon>Peptococcus</taxon>
    </lineage>
</organism>
<sequence>MGIFIAYIFFTMSGLLLMKFSREGIVFALENGSFNLHINVTMLVALCMYGVSFLLWTSLVVNNDLGFILPFSTAIVNVLSVTAGILLFQESLTPMKALGIALAICGVVIMNLK</sequence>
<accession>A0A1G7AFF0</accession>
<name>A0A1G7AFF0_PEPNI</name>
<dbReference type="InterPro" id="IPR037185">
    <property type="entry name" value="EmrE-like"/>
</dbReference>
<feature type="transmembrane region" description="Helical" evidence="1">
    <location>
        <begin position="94"/>
        <end position="112"/>
    </location>
</feature>
<dbReference type="AlphaFoldDB" id="A0A1G7AFF0"/>
<keyword evidence="1" id="KW-1133">Transmembrane helix</keyword>
<reference evidence="2 3" key="1">
    <citation type="submission" date="2016-10" db="EMBL/GenBank/DDBJ databases">
        <authorList>
            <person name="de Groot N.N."/>
        </authorList>
    </citation>
    <scope>NUCLEOTIDE SEQUENCE [LARGE SCALE GENOMIC DNA]</scope>
    <source>
        <strain evidence="2 3">DSM 20475</strain>
    </source>
</reference>
<protein>
    <recommendedName>
        <fullName evidence="4">EamA-like transporter family protein</fullName>
    </recommendedName>
</protein>
<proteinExistence type="predicted"/>
<keyword evidence="3" id="KW-1185">Reference proteome</keyword>
<gene>
    <name evidence="2" type="ORF">SAMN04489866_12210</name>
</gene>
<dbReference type="OrthoDB" id="9808638at2"/>
<feature type="transmembrane region" description="Helical" evidence="1">
    <location>
        <begin position="38"/>
        <end position="61"/>
    </location>
</feature>
<evidence type="ECO:0008006" key="4">
    <source>
        <dbReference type="Google" id="ProtNLM"/>
    </source>
</evidence>
<evidence type="ECO:0000256" key="1">
    <source>
        <dbReference type="SAM" id="Phobius"/>
    </source>
</evidence>
<dbReference type="Gene3D" id="1.10.3730.20">
    <property type="match status" value="1"/>
</dbReference>
<keyword evidence="1" id="KW-0472">Membrane</keyword>
<dbReference type="EMBL" id="FNAF01000022">
    <property type="protein sequence ID" value="SDE13187.1"/>
    <property type="molecule type" value="Genomic_DNA"/>
</dbReference>
<dbReference type="RefSeq" id="WP_091792456.1">
    <property type="nucleotide sequence ID" value="NZ_FNAF01000022.1"/>
</dbReference>
<keyword evidence="1" id="KW-0812">Transmembrane</keyword>
<dbReference type="Proteomes" id="UP000198995">
    <property type="component" value="Unassembled WGS sequence"/>
</dbReference>
<dbReference type="STRING" id="2741.SAMN04489866_12210"/>
<evidence type="ECO:0000313" key="3">
    <source>
        <dbReference type="Proteomes" id="UP000198995"/>
    </source>
</evidence>
<dbReference type="SUPFAM" id="SSF103481">
    <property type="entry name" value="Multidrug resistance efflux transporter EmrE"/>
    <property type="match status" value="1"/>
</dbReference>
<feature type="transmembrane region" description="Helical" evidence="1">
    <location>
        <begin position="68"/>
        <end position="88"/>
    </location>
</feature>
<evidence type="ECO:0000313" key="2">
    <source>
        <dbReference type="EMBL" id="SDE13187.1"/>
    </source>
</evidence>